<keyword evidence="1" id="KW-1133">Transmembrane helix</keyword>
<keyword evidence="1" id="KW-0472">Membrane</keyword>
<dbReference type="AlphaFoldDB" id="A0A183F1H4"/>
<keyword evidence="1" id="KW-0812">Transmembrane</keyword>
<gene>
    <name evidence="2" type="ORF">GPUH_LOCUS27065</name>
</gene>
<name>A0A183F1H4_9BILA</name>
<dbReference type="EMBL" id="UYRT01118122">
    <property type="protein sequence ID" value="VDN49894.1"/>
    <property type="molecule type" value="Genomic_DNA"/>
</dbReference>
<sequence>MLSVFEITLLANNWITFIVGITGNTFVLCLCFKVRNAEIMKYQWNIAATAILQLIECLSLTLIQIVGIFVMNG</sequence>
<evidence type="ECO:0000313" key="3">
    <source>
        <dbReference type="Proteomes" id="UP000271098"/>
    </source>
</evidence>
<accession>A0A183F1H4</accession>
<proteinExistence type="predicted"/>
<dbReference type="WBParaSite" id="GPUH_0002709501-mRNA-1">
    <property type="protein sequence ID" value="GPUH_0002709501-mRNA-1"/>
    <property type="gene ID" value="GPUH_0002709501"/>
</dbReference>
<organism evidence="4">
    <name type="scientific">Gongylonema pulchrum</name>
    <dbReference type="NCBI Taxonomy" id="637853"/>
    <lineage>
        <taxon>Eukaryota</taxon>
        <taxon>Metazoa</taxon>
        <taxon>Ecdysozoa</taxon>
        <taxon>Nematoda</taxon>
        <taxon>Chromadorea</taxon>
        <taxon>Rhabditida</taxon>
        <taxon>Spirurina</taxon>
        <taxon>Spiruromorpha</taxon>
        <taxon>Spiruroidea</taxon>
        <taxon>Gongylonematidae</taxon>
        <taxon>Gongylonema</taxon>
    </lineage>
</organism>
<feature type="transmembrane region" description="Helical" evidence="1">
    <location>
        <begin position="44"/>
        <end position="71"/>
    </location>
</feature>
<feature type="transmembrane region" description="Helical" evidence="1">
    <location>
        <begin position="14"/>
        <end position="32"/>
    </location>
</feature>
<dbReference type="Proteomes" id="UP000271098">
    <property type="component" value="Unassembled WGS sequence"/>
</dbReference>
<reference evidence="2 3" key="2">
    <citation type="submission" date="2018-11" db="EMBL/GenBank/DDBJ databases">
        <authorList>
            <consortium name="Pathogen Informatics"/>
        </authorList>
    </citation>
    <scope>NUCLEOTIDE SEQUENCE [LARGE SCALE GENOMIC DNA]</scope>
</reference>
<keyword evidence="3" id="KW-1185">Reference proteome</keyword>
<protein>
    <submittedName>
        <fullName evidence="4">7TM_GPCR_Srx domain-containing protein</fullName>
    </submittedName>
</protein>
<evidence type="ECO:0000313" key="2">
    <source>
        <dbReference type="EMBL" id="VDN49894.1"/>
    </source>
</evidence>
<reference evidence="4" key="1">
    <citation type="submission" date="2016-06" db="UniProtKB">
        <authorList>
            <consortium name="WormBaseParasite"/>
        </authorList>
    </citation>
    <scope>IDENTIFICATION</scope>
</reference>
<evidence type="ECO:0000256" key="1">
    <source>
        <dbReference type="SAM" id="Phobius"/>
    </source>
</evidence>
<evidence type="ECO:0000313" key="4">
    <source>
        <dbReference type="WBParaSite" id="GPUH_0002709501-mRNA-1"/>
    </source>
</evidence>